<name>A0A0R0CEK0_9GAMM</name>
<dbReference type="GO" id="GO:0003824">
    <property type="term" value="F:catalytic activity"/>
    <property type="evidence" value="ECO:0007669"/>
    <property type="project" value="UniProtKB-ARBA"/>
</dbReference>
<feature type="domain" description="GGDEF" evidence="9">
    <location>
        <begin position="485"/>
        <end position="618"/>
    </location>
</feature>
<dbReference type="NCBIfam" id="TIGR00254">
    <property type="entry name" value="GGDEF"/>
    <property type="match status" value="1"/>
</dbReference>
<evidence type="ECO:0000259" key="9">
    <source>
        <dbReference type="PROSITE" id="PS50887"/>
    </source>
</evidence>
<dbReference type="SMART" id="SM00052">
    <property type="entry name" value="EAL"/>
    <property type="match status" value="1"/>
</dbReference>
<dbReference type="GO" id="GO:0007165">
    <property type="term" value="P:signal transduction"/>
    <property type="evidence" value="ECO:0007669"/>
    <property type="project" value="UniProtKB-ARBA"/>
</dbReference>
<dbReference type="SUPFAM" id="SSF141868">
    <property type="entry name" value="EAL domain-like"/>
    <property type="match status" value="1"/>
</dbReference>
<dbReference type="SUPFAM" id="SSF55785">
    <property type="entry name" value="PYP-like sensor domain (PAS domain)"/>
    <property type="match status" value="1"/>
</dbReference>
<dbReference type="OrthoDB" id="9787514at2"/>
<dbReference type="Gene3D" id="3.30.450.350">
    <property type="entry name" value="CHASE domain"/>
    <property type="match status" value="1"/>
</dbReference>
<evidence type="ECO:0000259" key="8">
    <source>
        <dbReference type="PROSITE" id="PS50883"/>
    </source>
</evidence>
<dbReference type="InterPro" id="IPR006189">
    <property type="entry name" value="CHASE_dom"/>
</dbReference>
<accession>A0A0R0CEK0</accession>
<organism evidence="10 11">
    <name type="scientific">Pseudoxanthomonas dokdonensis</name>
    <dbReference type="NCBI Taxonomy" id="344882"/>
    <lineage>
        <taxon>Bacteria</taxon>
        <taxon>Pseudomonadati</taxon>
        <taxon>Pseudomonadota</taxon>
        <taxon>Gammaproteobacteria</taxon>
        <taxon>Lysobacterales</taxon>
        <taxon>Lysobacteraceae</taxon>
        <taxon>Pseudoxanthomonas</taxon>
    </lineage>
</organism>
<protein>
    <submittedName>
        <fullName evidence="10">Diguanylate cyclase</fullName>
    </submittedName>
</protein>
<dbReference type="Pfam" id="PF03924">
    <property type="entry name" value="CHASE"/>
    <property type="match status" value="1"/>
</dbReference>
<feature type="domain" description="CHASE" evidence="7">
    <location>
        <begin position="127"/>
        <end position="228"/>
    </location>
</feature>
<evidence type="ECO:0000256" key="5">
    <source>
        <dbReference type="ARBA" id="ARBA00023136"/>
    </source>
</evidence>
<dbReference type="RefSeq" id="WP_057660234.1">
    <property type="nucleotide sequence ID" value="NZ_LDJL01000016.1"/>
</dbReference>
<dbReference type="InterPro" id="IPR052155">
    <property type="entry name" value="Biofilm_reg_signaling"/>
</dbReference>
<keyword evidence="4 6" id="KW-1133">Transmembrane helix</keyword>
<dbReference type="EMBL" id="LDJL01000016">
    <property type="protein sequence ID" value="KRG68205.1"/>
    <property type="molecule type" value="Genomic_DNA"/>
</dbReference>
<dbReference type="Gene3D" id="3.30.450.20">
    <property type="entry name" value="PAS domain"/>
    <property type="match status" value="1"/>
</dbReference>
<dbReference type="PROSITE" id="PS50883">
    <property type="entry name" value="EAL"/>
    <property type="match status" value="1"/>
</dbReference>
<dbReference type="InterPro" id="IPR000160">
    <property type="entry name" value="GGDEF_dom"/>
</dbReference>
<keyword evidence="11" id="KW-1185">Reference proteome</keyword>
<evidence type="ECO:0000256" key="3">
    <source>
        <dbReference type="ARBA" id="ARBA00022692"/>
    </source>
</evidence>
<dbReference type="Proteomes" id="UP000052052">
    <property type="component" value="Unassembled WGS sequence"/>
</dbReference>
<keyword evidence="3 6" id="KW-0812">Transmembrane</keyword>
<gene>
    <name evidence="10" type="ORF">ABB29_14270</name>
</gene>
<dbReference type="Pfam" id="PF00990">
    <property type="entry name" value="GGDEF"/>
    <property type="match status" value="1"/>
</dbReference>
<dbReference type="InterPro" id="IPR001633">
    <property type="entry name" value="EAL_dom"/>
</dbReference>
<dbReference type="AlphaFoldDB" id="A0A0R0CEK0"/>
<dbReference type="SMART" id="SM01079">
    <property type="entry name" value="CHASE"/>
    <property type="match status" value="1"/>
</dbReference>
<comment type="cofactor">
    <cofactor evidence="1">
        <name>Mg(2+)</name>
        <dbReference type="ChEBI" id="CHEBI:18420"/>
    </cofactor>
</comment>
<dbReference type="CDD" id="cd01949">
    <property type="entry name" value="GGDEF"/>
    <property type="match status" value="1"/>
</dbReference>
<evidence type="ECO:0000256" key="2">
    <source>
        <dbReference type="ARBA" id="ARBA00004370"/>
    </source>
</evidence>
<dbReference type="SUPFAM" id="SSF55073">
    <property type="entry name" value="Nucleotide cyclase"/>
    <property type="match status" value="1"/>
</dbReference>
<dbReference type="Pfam" id="PF00563">
    <property type="entry name" value="EAL"/>
    <property type="match status" value="1"/>
</dbReference>
<keyword evidence="5 6" id="KW-0472">Membrane</keyword>
<evidence type="ECO:0000256" key="1">
    <source>
        <dbReference type="ARBA" id="ARBA00001946"/>
    </source>
</evidence>
<dbReference type="InterPro" id="IPR029787">
    <property type="entry name" value="Nucleotide_cyclase"/>
</dbReference>
<comment type="caution">
    <text evidence="10">The sequence shown here is derived from an EMBL/GenBank/DDBJ whole genome shotgun (WGS) entry which is preliminary data.</text>
</comment>
<evidence type="ECO:0000256" key="4">
    <source>
        <dbReference type="ARBA" id="ARBA00022989"/>
    </source>
</evidence>
<evidence type="ECO:0000313" key="11">
    <source>
        <dbReference type="Proteomes" id="UP000052052"/>
    </source>
</evidence>
<reference evidence="10 11" key="1">
    <citation type="submission" date="2015-05" db="EMBL/GenBank/DDBJ databases">
        <title>Genome sequencing and analysis of members of genus Stenotrophomonas.</title>
        <authorList>
            <person name="Patil P.P."/>
            <person name="Midha S."/>
            <person name="Patil P.B."/>
        </authorList>
    </citation>
    <scope>NUCLEOTIDE SEQUENCE [LARGE SCALE GENOMIC DNA]</scope>
    <source>
        <strain evidence="10 11">DSM 21858</strain>
    </source>
</reference>
<dbReference type="STRING" id="344882.ABB29_14270"/>
<feature type="domain" description="EAL" evidence="8">
    <location>
        <begin position="628"/>
        <end position="884"/>
    </location>
</feature>
<dbReference type="GO" id="GO:0016020">
    <property type="term" value="C:membrane"/>
    <property type="evidence" value="ECO:0007669"/>
    <property type="project" value="UniProtKB-SubCell"/>
</dbReference>
<sequence>MSLYSEPDTAVSPGDALLGLRGISPPAWALTALLLGLVLTGLLAYRDMLVQREHLRGQWEALADRVPRQLQSPFERTAAQLRAMQTVFLANDRIDQAQFARYNDNLMRSNRLGSHLSTGFARRMPGPRYVYELVTPQRNNESLLQFDIARQRPNMQALLAARDADTPVLSAPFRVRQLSQGSHPLGVTVRLPVYSSGPYPRTVPERRARDIGALAIALRLQPLLQETLHGTMLETFRIRLANAAEPAGGYFYDSGGRFAAGESALHRQMAYGGQRWNIELQPRMATGTSDNLPLILTAGGLISLLFSMLLWSLASTRRRAVVLGTEMSERFQQSEERFRVLNDLLPALVLVADTRSGVIHYANQAARQRLGDVVAAERPLPALFSDPQLRAQADAFCAGGDYWGNIEALLSSLSGTTFWANAAIARVNVVDRESLLMVASDISEQRKLNDLLSYQATHDALTDLYNRREFERFVSQALVRPGGRRPWALLYIDLDQFKLINDISGHMAGDQLLAQLAFAMRQQLREGDVLARLGGDEFGLVAYDLDQEEALQVADRMRRCIEGLMFVWDGRTYTVSASIGVVMVERGGISLKHLLAWADTACYQAKESGRNRVHVYREDDATSRRQSEMQWANKIRWAMEENRLLLEYQQIQPLQDGAGGEPHFELLLRLRDEDGRIISPGFFLPAAERYGLMPTIDRWVIQQALANFSRLHASGTLPGLCAINLSGASIEDDDLADFILDLIRRHQVPPARLCFEITETVAVRSLLKVVQFIERLRAAGCSIALDDFGAGMSSFGYLKNLPADIIKIDGSFIQDLDHAPMSRTIVTAITQIGHQLGKKVVAEWVSNASILQTLRDLGVDMGQGFELHKPQPVLFQQQAVDGTGS</sequence>
<dbReference type="InterPro" id="IPR035965">
    <property type="entry name" value="PAS-like_dom_sf"/>
</dbReference>
<dbReference type="InterPro" id="IPR042240">
    <property type="entry name" value="CHASE_sf"/>
</dbReference>
<dbReference type="PROSITE" id="PS50839">
    <property type="entry name" value="CHASE"/>
    <property type="match status" value="1"/>
</dbReference>
<dbReference type="Gene3D" id="3.30.70.270">
    <property type="match status" value="1"/>
</dbReference>
<dbReference type="InterPro" id="IPR035919">
    <property type="entry name" value="EAL_sf"/>
</dbReference>
<dbReference type="SMART" id="SM00267">
    <property type="entry name" value="GGDEF"/>
    <property type="match status" value="1"/>
</dbReference>
<dbReference type="FunFam" id="3.30.70.270:FF:000001">
    <property type="entry name" value="Diguanylate cyclase domain protein"/>
    <property type="match status" value="1"/>
</dbReference>
<feature type="transmembrane region" description="Helical" evidence="6">
    <location>
        <begin position="27"/>
        <end position="45"/>
    </location>
</feature>
<dbReference type="CDD" id="cd01948">
    <property type="entry name" value="EAL"/>
    <property type="match status" value="1"/>
</dbReference>
<evidence type="ECO:0000313" key="10">
    <source>
        <dbReference type="EMBL" id="KRG68205.1"/>
    </source>
</evidence>
<proteinExistence type="predicted"/>
<dbReference type="PANTHER" id="PTHR44757">
    <property type="entry name" value="DIGUANYLATE CYCLASE DGCP"/>
    <property type="match status" value="1"/>
</dbReference>
<feature type="transmembrane region" description="Helical" evidence="6">
    <location>
        <begin position="292"/>
        <end position="314"/>
    </location>
</feature>
<evidence type="ECO:0000259" key="7">
    <source>
        <dbReference type="PROSITE" id="PS50839"/>
    </source>
</evidence>
<comment type="subcellular location">
    <subcellularLocation>
        <location evidence="2">Membrane</location>
    </subcellularLocation>
</comment>
<dbReference type="PROSITE" id="PS50887">
    <property type="entry name" value="GGDEF"/>
    <property type="match status" value="1"/>
</dbReference>
<evidence type="ECO:0000256" key="6">
    <source>
        <dbReference type="SAM" id="Phobius"/>
    </source>
</evidence>
<dbReference type="PANTHER" id="PTHR44757:SF4">
    <property type="entry name" value="DIGUANYLATE CYCLASE DGCE-RELATED"/>
    <property type="match status" value="1"/>
</dbReference>
<dbReference type="PATRIC" id="fig|344882.3.peg.1240"/>
<dbReference type="Gene3D" id="3.20.20.450">
    <property type="entry name" value="EAL domain"/>
    <property type="match status" value="1"/>
</dbReference>
<dbReference type="InterPro" id="IPR043128">
    <property type="entry name" value="Rev_trsase/Diguanyl_cyclase"/>
</dbReference>